<keyword evidence="1" id="KW-0547">Nucleotide-binding</keyword>
<dbReference type="GO" id="GO:0030970">
    <property type="term" value="P:retrograde protein transport, ER to cytosol"/>
    <property type="evidence" value="ECO:0007669"/>
    <property type="project" value="TreeGrafter"/>
</dbReference>
<dbReference type="Gene3D" id="1.10.8.60">
    <property type="match status" value="1"/>
</dbReference>
<evidence type="ECO:0000256" key="1">
    <source>
        <dbReference type="ARBA" id="ARBA00022741"/>
    </source>
</evidence>
<dbReference type="InterPro" id="IPR003338">
    <property type="entry name" value="CDC4_N-term_subdom"/>
</dbReference>
<feature type="compositionally biased region" description="Basic residues" evidence="3">
    <location>
        <begin position="770"/>
        <end position="781"/>
    </location>
</feature>
<proteinExistence type="predicted"/>
<dbReference type="Proteomes" id="UP000179807">
    <property type="component" value="Unassembled WGS sequence"/>
</dbReference>
<dbReference type="GO" id="GO:0016887">
    <property type="term" value="F:ATP hydrolysis activity"/>
    <property type="evidence" value="ECO:0007669"/>
    <property type="project" value="InterPro"/>
</dbReference>
<feature type="region of interest" description="Disordered" evidence="3">
    <location>
        <begin position="987"/>
        <end position="1021"/>
    </location>
</feature>
<dbReference type="RefSeq" id="XP_068357281.1">
    <property type="nucleotide sequence ID" value="XM_068493115.1"/>
</dbReference>
<dbReference type="GO" id="GO:0005634">
    <property type="term" value="C:nucleus"/>
    <property type="evidence" value="ECO:0007669"/>
    <property type="project" value="TreeGrafter"/>
</dbReference>
<dbReference type="AlphaFoldDB" id="A0A1J4JYA9"/>
<feature type="compositionally biased region" description="Low complexity" evidence="3">
    <location>
        <begin position="929"/>
        <end position="944"/>
    </location>
</feature>
<feature type="compositionally biased region" description="Basic residues" evidence="3">
    <location>
        <begin position="440"/>
        <end position="453"/>
    </location>
</feature>
<comment type="caution">
    <text evidence="5">The sequence shown here is derived from an EMBL/GenBank/DDBJ whole genome shotgun (WGS) entry which is preliminary data.</text>
</comment>
<dbReference type="GO" id="GO:0034098">
    <property type="term" value="C:VCP-NPL4-UFD1 AAA ATPase complex"/>
    <property type="evidence" value="ECO:0007669"/>
    <property type="project" value="TreeGrafter"/>
</dbReference>
<dbReference type="Gene3D" id="3.10.330.10">
    <property type="match status" value="1"/>
</dbReference>
<feature type="compositionally biased region" description="Acidic residues" evidence="3">
    <location>
        <begin position="992"/>
        <end position="1002"/>
    </location>
</feature>
<dbReference type="GO" id="GO:0051228">
    <property type="term" value="P:mitotic spindle disassembly"/>
    <property type="evidence" value="ECO:0007669"/>
    <property type="project" value="TreeGrafter"/>
</dbReference>
<evidence type="ECO:0000256" key="3">
    <source>
        <dbReference type="SAM" id="MobiDB-lite"/>
    </source>
</evidence>
<evidence type="ECO:0000256" key="2">
    <source>
        <dbReference type="ARBA" id="ARBA00022840"/>
    </source>
</evidence>
<dbReference type="PANTHER" id="PTHR23077:SF171">
    <property type="entry name" value="NUCLEAR VALOSIN-CONTAINING PROTEIN-LIKE"/>
    <property type="match status" value="1"/>
</dbReference>
<dbReference type="InterPro" id="IPR050168">
    <property type="entry name" value="AAA_ATPase_domain"/>
</dbReference>
<dbReference type="SUPFAM" id="SSF52540">
    <property type="entry name" value="P-loop containing nucleoside triphosphate hydrolases"/>
    <property type="match status" value="1"/>
</dbReference>
<feature type="compositionally biased region" description="Basic and acidic residues" evidence="3">
    <location>
        <begin position="598"/>
        <end position="614"/>
    </location>
</feature>
<dbReference type="Gene3D" id="2.40.40.20">
    <property type="match status" value="1"/>
</dbReference>
<feature type="compositionally biased region" description="Basic and acidic residues" evidence="3">
    <location>
        <begin position="681"/>
        <end position="701"/>
    </location>
</feature>
<evidence type="ECO:0000313" key="6">
    <source>
        <dbReference type="Proteomes" id="UP000179807"/>
    </source>
</evidence>
<feature type="domain" description="CDC48 N-terminal subdomain" evidence="4">
    <location>
        <begin position="2"/>
        <end position="84"/>
    </location>
</feature>
<dbReference type="EMBL" id="MLAK01000804">
    <property type="protein sequence ID" value="OHT04145.1"/>
    <property type="molecule type" value="Genomic_DNA"/>
</dbReference>
<sequence>MSLIVDHSPDPSDFHAFLNTEKMAEYFLSDGDIIEIFNQSRKYLVSVIGDDSVQSNKILMNRALKVNSGFYIGSRVSIKSFTNIEVADCVVFSPILETIENIDGDFNLILKSMIDKLKGIPIHKNFVIPICALNRIIEFKAILLSPSNYVVIKDPAVIACQNAPIARNSHKNFELPCFDDIGGFKNTMIMTALESQESNVFFISAPPGCGKTFLGQIIENETVMFFEQIKGLQILAVNTKNGIKQIEQITNDVIENSPSVLYIDDFDFIAEELTNENGEKDYSLAKCLLDNLNKLKYSQNVIVFCTMKPDACFISHFRENTVRVDIQLPNYKQRLSILKAITRKVTSIDNSLLEEIAKKSEGKSAADLKQMIEEEILESLVKYPDECSSLKFDDFFNNLALKPPIDNNSIENDRFQSYLDSNSDDNSDNQNTQKDYENKYKRKRRRHRRHRRYNSSDSSENNEENYKNNNGSDHNEDVKKDFKNDFKKGDVFDNENSNSSDLEFRKSSKERKIVNKHKCNMSSDDEIESYNLSRSSSSKSKSGSFKHKNIQKFTEYSSENNYSNEDSNSEQETKKQTKNNKKIEQPQKKSPFTIHSQRNHDSGSEEKINHKSNESETSSEFDEEKLNRNIAILFGKKKTQQLEEKEIENQISKERENTSKSSQIPIKEEKKRGFFSFFSRKNKEQQPKQEEQSKSNEKNEMNQKLIENEAVQIVPQSTADNSTKLETKNIKEKETPIETKNEDKNNVKSDNKSYNYRESEYSSNDNIDRKKSKSKSSRKPMKLGSDSSEGEDQIPKKKNRKTSKKNSFMKNKKIDYNHSYNDDYDSEEEEKEVRKSIQKQLVHSNSSSENDFEANNKNIYRIGKPTGFEDPFASKNSTKKPPLNLPQRKPQPKQNPHLPGEDPFLSIPKGETSFSSKRKTTQKGKQFHSNSKSNDNSDFNSDSNLENFEQSKKKPQNPENREIQRHKSKSAGVRVVQVLKAKKALNIAYSESDTDSNFEDSDISPPDSSSDDDNHDYIVEF</sequence>
<feature type="compositionally biased region" description="Basic and acidic residues" evidence="3">
    <location>
        <begin position="473"/>
        <end position="491"/>
    </location>
</feature>
<dbReference type="OrthoDB" id="5860629at2759"/>
<dbReference type="PANTHER" id="PTHR23077">
    <property type="entry name" value="AAA-FAMILY ATPASE"/>
    <property type="match status" value="1"/>
</dbReference>
<dbReference type="GO" id="GO:0097352">
    <property type="term" value="P:autophagosome maturation"/>
    <property type="evidence" value="ECO:0007669"/>
    <property type="project" value="TreeGrafter"/>
</dbReference>
<reference evidence="5" key="1">
    <citation type="submission" date="2016-10" db="EMBL/GenBank/DDBJ databases">
        <authorList>
            <person name="Benchimol M."/>
            <person name="Almeida L.G."/>
            <person name="Vasconcelos A.T."/>
            <person name="Perreira-Neves A."/>
            <person name="Rosa I.A."/>
            <person name="Tasca T."/>
            <person name="Bogo M.R."/>
            <person name="de Souza W."/>
        </authorList>
    </citation>
    <scope>NUCLEOTIDE SEQUENCE [LARGE SCALE GENOMIC DNA]</scope>
    <source>
        <strain evidence="5">K</strain>
    </source>
</reference>
<dbReference type="InterPro" id="IPR027417">
    <property type="entry name" value="P-loop_NTPase"/>
</dbReference>
<evidence type="ECO:0000259" key="4">
    <source>
        <dbReference type="SMART" id="SM01073"/>
    </source>
</evidence>
<gene>
    <name evidence="5" type="ORF">TRFO_06469</name>
</gene>
<dbReference type="GO" id="GO:0031593">
    <property type="term" value="F:polyubiquitin modification-dependent protein binding"/>
    <property type="evidence" value="ECO:0007669"/>
    <property type="project" value="TreeGrafter"/>
</dbReference>
<feature type="compositionally biased region" description="Polar residues" evidence="3">
    <location>
        <begin position="838"/>
        <end position="858"/>
    </location>
</feature>
<feature type="compositionally biased region" description="Basic and acidic residues" evidence="3">
    <location>
        <begin position="640"/>
        <end position="658"/>
    </location>
</feature>
<feature type="compositionally biased region" description="Basic residues" evidence="3">
    <location>
        <begin position="916"/>
        <end position="926"/>
    </location>
</feature>
<name>A0A1J4JYA9_9EUKA</name>
<dbReference type="InterPro" id="IPR029067">
    <property type="entry name" value="CDC48_domain_2-like_sf"/>
</dbReference>
<dbReference type="Gene3D" id="3.40.50.300">
    <property type="entry name" value="P-loop containing nucleotide triphosphate hydrolases"/>
    <property type="match status" value="1"/>
</dbReference>
<feature type="compositionally biased region" description="Low complexity" evidence="3">
    <location>
        <begin position="555"/>
        <end position="566"/>
    </location>
</feature>
<dbReference type="InterPro" id="IPR003959">
    <property type="entry name" value="ATPase_AAA_core"/>
</dbReference>
<keyword evidence="2" id="KW-0067">ATP-binding</keyword>
<organism evidence="5 6">
    <name type="scientific">Tritrichomonas foetus</name>
    <dbReference type="NCBI Taxonomy" id="1144522"/>
    <lineage>
        <taxon>Eukaryota</taxon>
        <taxon>Metamonada</taxon>
        <taxon>Parabasalia</taxon>
        <taxon>Tritrichomonadida</taxon>
        <taxon>Tritrichomonadidae</taxon>
        <taxon>Tritrichomonas</taxon>
    </lineage>
</organism>
<keyword evidence="6" id="KW-1185">Reference proteome</keyword>
<evidence type="ECO:0000313" key="5">
    <source>
        <dbReference type="EMBL" id="OHT04145.1"/>
    </source>
</evidence>
<protein>
    <recommendedName>
        <fullName evidence="4">CDC48 N-terminal subdomain domain-containing protein</fullName>
    </recommendedName>
</protein>
<feature type="compositionally biased region" description="Basic and acidic residues" evidence="3">
    <location>
        <begin position="723"/>
        <end position="760"/>
    </location>
</feature>
<dbReference type="GO" id="GO:0005829">
    <property type="term" value="C:cytosol"/>
    <property type="evidence" value="ECO:0007669"/>
    <property type="project" value="TreeGrafter"/>
</dbReference>
<accession>A0A1J4JYA9</accession>
<dbReference type="VEuPathDB" id="TrichDB:TRFO_06469"/>
<dbReference type="SUPFAM" id="SSF50692">
    <property type="entry name" value="ADC-like"/>
    <property type="match status" value="1"/>
</dbReference>
<dbReference type="SUPFAM" id="SSF54585">
    <property type="entry name" value="Cdc48 domain 2-like"/>
    <property type="match status" value="1"/>
</dbReference>
<dbReference type="GO" id="GO:0005524">
    <property type="term" value="F:ATP binding"/>
    <property type="evidence" value="ECO:0007669"/>
    <property type="project" value="UniProtKB-KW"/>
</dbReference>
<dbReference type="SMART" id="SM01073">
    <property type="entry name" value="CDC48_N"/>
    <property type="match status" value="1"/>
</dbReference>
<dbReference type="InterPro" id="IPR009010">
    <property type="entry name" value="Asp_de-COase-like_dom_sf"/>
</dbReference>
<feature type="compositionally biased region" description="Basic and acidic residues" evidence="3">
    <location>
        <begin position="571"/>
        <end position="587"/>
    </location>
</feature>
<feature type="region of interest" description="Disordered" evidence="3">
    <location>
        <begin position="555"/>
        <end position="975"/>
    </location>
</feature>
<dbReference type="GeneID" id="94827819"/>
<dbReference type="Pfam" id="PF00004">
    <property type="entry name" value="AAA"/>
    <property type="match status" value="1"/>
</dbReference>
<feature type="region of interest" description="Disordered" evidence="3">
    <location>
        <begin position="416"/>
        <end position="508"/>
    </location>
</feature>